<gene>
    <name evidence="11" type="ORF">SteCoe_15865</name>
</gene>
<keyword evidence="5 10" id="KW-0493">Microtubule</keyword>
<dbReference type="EMBL" id="MPUH01000310">
    <property type="protein sequence ID" value="OMJ83275.1"/>
    <property type="molecule type" value="Genomic_DNA"/>
</dbReference>
<evidence type="ECO:0000256" key="1">
    <source>
        <dbReference type="ARBA" id="ARBA00004123"/>
    </source>
</evidence>
<dbReference type="InterPro" id="IPR037177">
    <property type="entry name" value="DLC_sf"/>
</dbReference>
<evidence type="ECO:0000313" key="11">
    <source>
        <dbReference type="EMBL" id="OMJ83275.1"/>
    </source>
</evidence>
<name>A0A1R2C2V9_9CILI</name>
<evidence type="ECO:0000256" key="4">
    <source>
        <dbReference type="ARBA" id="ARBA00022490"/>
    </source>
</evidence>
<dbReference type="GO" id="GO:0005874">
    <property type="term" value="C:microtubule"/>
    <property type="evidence" value="ECO:0007669"/>
    <property type="project" value="UniProtKB-KW"/>
</dbReference>
<keyword evidence="3" id="KW-0813">Transport</keyword>
<evidence type="ECO:0000256" key="7">
    <source>
        <dbReference type="ARBA" id="ARBA00022927"/>
    </source>
</evidence>
<keyword evidence="6" id="KW-0509">mRNA transport</keyword>
<evidence type="ECO:0000256" key="8">
    <source>
        <dbReference type="ARBA" id="ARBA00023212"/>
    </source>
</evidence>
<dbReference type="SMART" id="SM01375">
    <property type="entry name" value="Dynein_light"/>
    <property type="match status" value="1"/>
</dbReference>
<dbReference type="GO" id="GO:0005868">
    <property type="term" value="C:cytoplasmic dynein complex"/>
    <property type="evidence" value="ECO:0007669"/>
    <property type="project" value="TreeGrafter"/>
</dbReference>
<keyword evidence="8 10" id="KW-0206">Cytoskeleton</keyword>
<evidence type="ECO:0000256" key="10">
    <source>
        <dbReference type="RuleBase" id="RU365010"/>
    </source>
</evidence>
<keyword evidence="4 10" id="KW-0963">Cytoplasm</keyword>
<dbReference type="InterPro" id="IPR001372">
    <property type="entry name" value="Dynein_light_chain_typ-1/2"/>
</dbReference>
<evidence type="ECO:0000256" key="6">
    <source>
        <dbReference type="ARBA" id="ARBA00022816"/>
    </source>
</evidence>
<keyword evidence="12" id="KW-1185">Reference proteome</keyword>
<protein>
    <recommendedName>
        <fullName evidence="10">Dynein light chain</fullName>
    </recommendedName>
</protein>
<dbReference type="FunFam" id="3.30.740.10:FF:000005">
    <property type="entry name" value="Dynein light chain"/>
    <property type="match status" value="1"/>
</dbReference>
<dbReference type="SUPFAM" id="SSF54648">
    <property type="entry name" value="DLC"/>
    <property type="match status" value="1"/>
</dbReference>
<dbReference type="GO" id="GO:0007017">
    <property type="term" value="P:microtubule-based process"/>
    <property type="evidence" value="ECO:0007669"/>
    <property type="project" value="InterPro"/>
</dbReference>
<proteinExistence type="inferred from homology"/>
<dbReference type="Gene3D" id="3.30.740.10">
    <property type="entry name" value="Protein Inhibitor Of Neuronal Nitric Oxide Synthase"/>
    <property type="match status" value="1"/>
</dbReference>
<keyword evidence="7" id="KW-0653">Protein transport</keyword>
<evidence type="ECO:0000256" key="2">
    <source>
        <dbReference type="ARBA" id="ARBA00004245"/>
    </source>
</evidence>
<accession>A0A1R2C2V9</accession>
<evidence type="ECO:0000256" key="9">
    <source>
        <dbReference type="ARBA" id="ARBA00023242"/>
    </source>
</evidence>
<comment type="subcellular location">
    <subcellularLocation>
        <location evidence="2 10">Cytoplasm</location>
        <location evidence="2 10">Cytoskeleton</location>
    </subcellularLocation>
    <subcellularLocation>
        <location evidence="1">Nucleus</location>
    </subcellularLocation>
</comment>
<dbReference type="GO" id="GO:0015031">
    <property type="term" value="P:protein transport"/>
    <property type="evidence" value="ECO:0007669"/>
    <property type="project" value="UniProtKB-KW"/>
</dbReference>
<dbReference type="OrthoDB" id="10033309at2759"/>
<dbReference type="Proteomes" id="UP000187209">
    <property type="component" value="Unassembled WGS sequence"/>
</dbReference>
<keyword evidence="10" id="KW-0505">Motor protein</keyword>
<keyword evidence="9" id="KW-0539">Nucleus</keyword>
<organism evidence="11 12">
    <name type="scientific">Stentor coeruleus</name>
    <dbReference type="NCBI Taxonomy" id="5963"/>
    <lineage>
        <taxon>Eukaryota</taxon>
        <taxon>Sar</taxon>
        <taxon>Alveolata</taxon>
        <taxon>Ciliophora</taxon>
        <taxon>Postciliodesmatophora</taxon>
        <taxon>Heterotrichea</taxon>
        <taxon>Heterotrichida</taxon>
        <taxon>Stentoridae</taxon>
        <taxon>Stentor</taxon>
    </lineage>
</organism>
<evidence type="ECO:0000256" key="5">
    <source>
        <dbReference type="ARBA" id="ARBA00022701"/>
    </source>
</evidence>
<comment type="caution">
    <text evidence="11">The sequence shown here is derived from an EMBL/GenBank/DDBJ whole genome shotgun (WGS) entry which is preliminary data.</text>
</comment>
<keyword evidence="10" id="KW-0243">Dynein</keyword>
<dbReference type="GO" id="GO:0051028">
    <property type="term" value="P:mRNA transport"/>
    <property type="evidence" value="ECO:0007669"/>
    <property type="project" value="UniProtKB-KW"/>
</dbReference>
<comment type="similarity">
    <text evidence="10">Belongs to the dynein light chain family.</text>
</comment>
<reference evidence="11 12" key="1">
    <citation type="submission" date="2016-11" db="EMBL/GenBank/DDBJ databases">
        <title>The macronuclear genome of Stentor coeruleus: a giant cell with tiny introns.</title>
        <authorList>
            <person name="Slabodnick M."/>
            <person name="Ruby J.G."/>
            <person name="Reiff S.B."/>
            <person name="Swart E.C."/>
            <person name="Gosai S."/>
            <person name="Prabakaran S."/>
            <person name="Witkowska E."/>
            <person name="Larue G.E."/>
            <person name="Fisher S."/>
            <person name="Freeman R.M."/>
            <person name="Gunawardena J."/>
            <person name="Chu W."/>
            <person name="Stover N.A."/>
            <person name="Gregory B.D."/>
            <person name="Nowacki M."/>
            <person name="Derisi J."/>
            <person name="Roy S.W."/>
            <person name="Marshall W.F."/>
            <person name="Sood P."/>
        </authorList>
    </citation>
    <scope>NUCLEOTIDE SEQUENCE [LARGE SCALE GENOMIC DNA]</scope>
    <source>
        <strain evidence="11">WM001</strain>
    </source>
</reference>
<evidence type="ECO:0000256" key="3">
    <source>
        <dbReference type="ARBA" id="ARBA00022448"/>
    </source>
</evidence>
<dbReference type="AlphaFoldDB" id="A0A1R2C2V9"/>
<dbReference type="GO" id="GO:0005634">
    <property type="term" value="C:nucleus"/>
    <property type="evidence" value="ECO:0007669"/>
    <property type="project" value="UniProtKB-SubCell"/>
</dbReference>
<dbReference type="Pfam" id="PF01221">
    <property type="entry name" value="Dynein_light"/>
    <property type="match status" value="1"/>
</dbReference>
<sequence>MVDGKLTVHFSDMPQDYVIVAVEKARSMIESKTPINEIATSIKKMFDKDFYPTWHCIVGNNFGAYVSNEDGKAIYFTYGLTSILLFRAG</sequence>
<evidence type="ECO:0000313" key="12">
    <source>
        <dbReference type="Proteomes" id="UP000187209"/>
    </source>
</evidence>
<dbReference type="PANTHER" id="PTHR11886">
    <property type="entry name" value="DYNEIN LIGHT CHAIN"/>
    <property type="match status" value="1"/>
</dbReference>
<dbReference type="GO" id="GO:0045505">
    <property type="term" value="F:dynein intermediate chain binding"/>
    <property type="evidence" value="ECO:0007669"/>
    <property type="project" value="TreeGrafter"/>
</dbReference>
<dbReference type="PANTHER" id="PTHR11886:SF35">
    <property type="entry name" value="DYNEIN LIGHT CHAIN"/>
    <property type="match status" value="1"/>
</dbReference>